<organism evidence="2 3">
    <name type="scientific">Zobellella aerophila</name>
    <dbReference type="NCBI Taxonomy" id="870480"/>
    <lineage>
        <taxon>Bacteria</taxon>
        <taxon>Pseudomonadati</taxon>
        <taxon>Pseudomonadota</taxon>
        <taxon>Gammaproteobacteria</taxon>
        <taxon>Aeromonadales</taxon>
        <taxon>Aeromonadaceae</taxon>
        <taxon>Zobellella</taxon>
    </lineage>
</organism>
<dbReference type="SUPFAM" id="SSF51430">
    <property type="entry name" value="NAD(P)-linked oxidoreductase"/>
    <property type="match status" value="1"/>
</dbReference>
<dbReference type="InterPro" id="IPR050523">
    <property type="entry name" value="AKR_Detox_Biosynth"/>
</dbReference>
<dbReference type="Pfam" id="PF00248">
    <property type="entry name" value="Aldo_ket_red"/>
    <property type="match status" value="1"/>
</dbReference>
<dbReference type="CDD" id="cd19092">
    <property type="entry name" value="AKR_BsYcsN_EcYdhF-like"/>
    <property type="match status" value="1"/>
</dbReference>
<dbReference type="Proteomes" id="UP001500795">
    <property type="component" value="Unassembled WGS sequence"/>
</dbReference>
<dbReference type="RefSeq" id="WP_344959982.1">
    <property type="nucleotide sequence ID" value="NZ_BAABCX010000008.1"/>
</dbReference>
<dbReference type="EMBL" id="BAABCX010000008">
    <property type="protein sequence ID" value="GAA3550572.1"/>
    <property type="molecule type" value="Genomic_DNA"/>
</dbReference>
<evidence type="ECO:0000313" key="2">
    <source>
        <dbReference type="EMBL" id="GAA3550572.1"/>
    </source>
</evidence>
<protein>
    <submittedName>
        <fullName evidence="2">Aldo/keto reductase family oxidoreductase</fullName>
    </submittedName>
</protein>
<reference evidence="3" key="1">
    <citation type="journal article" date="2019" name="Int. J. Syst. Evol. Microbiol.">
        <title>The Global Catalogue of Microorganisms (GCM) 10K type strain sequencing project: providing services to taxonomists for standard genome sequencing and annotation.</title>
        <authorList>
            <consortium name="The Broad Institute Genomics Platform"/>
            <consortium name="The Broad Institute Genome Sequencing Center for Infectious Disease"/>
            <person name="Wu L."/>
            <person name="Ma J."/>
        </authorList>
    </citation>
    <scope>NUCLEOTIDE SEQUENCE [LARGE SCALE GENOMIC DNA]</scope>
    <source>
        <strain evidence="3">JCM 17110</strain>
    </source>
</reference>
<comment type="caution">
    <text evidence="2">The sequence shown here is derived from an EMBL/GenBank/DDBJ whole genome shotgun (WGS) entry which is preliminary data.</text>
</comment>
<proteinExistence type="predicted"/>
<dbReference type="InterPro" id="IPR023210">
    <property type="entry name" value="NADP_OxRdtase_dom"/>
</dbReference>
<evidence type="ECO:0000313" key="3">
    <source>
        <dbReference type="Proteomes" id="UP001500795"/>
    </source>
</evidence>
<gene>
    <name evidence="2" type="ORF">GCM10022394_33390</name>
</gene>
<accession>A0ABP6WIC4</accession>
<keyword evidence="3" id="KW-1185">Reference proteome</keyword>
<dbReference type="Gene3D" id="3.20.20.100">
    <property type="entry name" value="NADP-dependent oxidoreductase domain"/>
    <property type="match status" value="1"/>
</dbReference>
<name>A0ABP6WIC4_9GAMM</name>
<feature type="domain" description="NADP-dependent oxidoreductase" evidence="1">
    <location>
        <begin position="17"/>
        <end position="293"/>
    </location>
</feature>
<sequence>MSVSRILISPEGPQFSRLVMGYWRLLEWQLSPQQLLGFIEQHVELGITTVDHADIYGSYGCETAFGQALKLKPRLRNQLQIVSKCGIALPSAHTPQYRLAHYNSEKSHIQASVDRSLTNLNTDHLDLLLLHRPDLLMNADEVARAFSQLKRSGKVRHFGVSNFTPSQFDLLQSRLDFPLVTNQLEVSPIRQQSITDGTLDQCQQQQFKPMAWSCLGGGALTKAPAYQPLRDELAQIALEVDASSIAQVVFAWVMMLPSHPLPILGTGKIERVRQAVQAENVVLSRQHWYRIRRAALGRDVD</sequence>
<evidence type="ECO:0000259" key="1">
    <source>
        <dbReference type="Pfam" id="PF00248"/>
    </source>
</evidence>
<dbReference type="InterPro" id="IPR036812">
    <property type="entry name" value="NAD(P)_OxRdtase_dom_sf"/>
</dbReference>
<dbReference type="PANTHER" id="PTHR43364:SF1">
    <property type="entry name" value="OXIDOREDUCTASE YDHF"/>
    <property type="match status" value="1"/>
</dbReference>
<dbReference type="PANTHER" id="PTHR43364">
    <property type="entry name" value="NADH-SPECIFIC METHYLGLYOXAL REDUCTASE-RELATED"/>
    <property type="match status" value="1"/>
</dbReference>